<dbReference type="FunFam" id="3.90.400.10:FF:000001">
    <property type="entry name" value="Maltase A3, isoform A"/>
    <property type="match status" value="1"/>
</dbReference>
<evidence type="ECO:0000256" key="4">
    <source>
        <dbReference type="ARBA" id="ARBA00023180"/>
    </source>
</evidence>
<keyword evidence="4" id="KW-0325">Glycoprotein</keyword>
<gene>
    <name evidence="8" type="ORF">PMACD_LOCUS2677</name>
</gene>
<comment type="caution">
    <text evidence="8">The sequence shown here is derived from an EMBL/GenBank/DDBJ whole genome shotgun (WGS) entry which is preliminary data.</text>
</comment>
<sequence>MFFSRAVILRCILLVFYAISALGRYENINMKLDWWETAVFYQIYVRSFMDSDGDGVGDINGITSRVQYLKDLGVDAMILSPIFKSPMYDFGFDVTDYYNIHHEYGTTEDLEILVKKAEELNMKVILDFVPNHTSNDSDWFVKSSQKDEYYSDWYIWEDGHLDVNGLRRPPNNWLSFFGKSAWTYVPSRDQFYLHQFGDSEPDLNYRNPVLVEEIKTLMKYWLEKGVAGLRLSSVNYLVEADKDLYGGHYPDELTTGKRGVESENYNYLEHIYTKDQDENYDMVSQFREAFDSITIRDNVTRVLMTEACTSIKKAVKYYGEGVHSGAHIPLNFALTKDLGKESDARDIKYAVDRWLTYKPLKKQANWVTGTQDKSRVASRFRPELVDSFNMLLLLLPGIAITYMGEELGMVNGFVPWSETRDPLACGTDDPVNFIEVTRDPIRTPFQWTNGKNAGFSDADKTWLPVAEGYEHNNVANEKAAARSHYQVYRSLTGLRARPAFRLGRYESVALNKDIFAFKRWYNDDAYVVVMNVGKVYQVVNLTAFDLIFGQLEVEVSSVLSSRTYGDTVQANYLDLAADEALVVRMQV</sequence>
<dbReference type="Gene3D" id="3.90.400.10">
    <property type="entry name" value="Oligo-1,6-glucosidase, Domain 2"/>
    <property type="match status" value="1"/>
</dbReference>
<dbReference type="SUPFAM" id="SSF51445">
    <property type="entry name" value="(Trans)glycosidases"/>
    <property type="match status" value="1"/>
</dbReference>
<dbReference type="PANTHER" id="PTHR10357:SF179">
    <property type="entry name" value="NEUTRAL AND BASIC AMINO ACID TRANSPORT PROTEIN RBAT"/>
    <property type="match status" value="1"/>
</dbReference>
<organism evidence="8 9">
    <name type="scientific">Pieris macdunnoughi</name>
    <dbReference type="NCBI Taxonomy" id="345717"/>
    <lineage>
        <taxon>Eukaryota</taxon>
        <taxon>Metazoa</taxon>
        <taxon>Ecdysozoa</taxon>
        <taxon>Arthropoda</taxon>
        <taxon>Hexapoda</taxon>
        <taxon>Insecta</taxon>
        <taxon>Pterygota</taxon>
        <taxon>Neoptera</taxon>
        <taxon>Endopterygota</taxon>
        <taxon>Lepidoptera</taxon>
        <taxon>Glossata</taxon>
        <taxon>Ditrysia</taxon>
        <taxon>Papilionoidea</taxon>
        <taxon>Pieridae</taxon>
        <taxon>Pierinae</taxon>
        <taxon>Pieris</taxon>
    </lineage>
</organism>
<evidence type="ECO:0000313" key="8">
    <source>
        <dbReference type="EMBL" id="CAF4787025.1"/>
    </source>
</evidence>
<dbReference type="CDD" id="cd11328">
    <property type="entry name" value="AmyAc_maltase"/>
    <property type="match status" value="1"/>
</dbReference>
<dbReference type="SMART" id="SM00642">
    <property type="entry name" value="Aamy"/>
    <property type="match status" value="1"/>
</dbReference>
<keyword evidence="6" id="KW-0732">Signal</keyword>
<dbReference type="EC" id="3.2.1.20" evidence="3"/>
<dbReference type="AlphaFoldDB" id="A0A821NLP1"/>
<evidence type="ECO:0000256" key="3">
    <source>
        <dbReference type="ARBA" id="ARBA00012741"/>
    </source>
</evidence>
<comment type="similarity">
    <text evidence="2">Belongs to the glycosyl hydrolase 13 family.</text>
</comment>
<dbReference type="EMBL" id="CAJOBZ010000004">
    <property type="protein sequence ID" value="CAF4787025.1"/>
    <property type="molecule type" value="Genomic_DNA"/>
</dbReference>
<keyword evidence="9" id="KW-1185">Reference proteome</keyword>
<evidence type="ECO:0000256" key="2">
    <source>
        <dbReference type="ARBA" id="ARBA00008061"/>
    </source>
</evidence>
<dbReference type="InterPro" id="IPR013780">
    <property type="entry name" value="Glyco_hydro_b"/>
</dbReference>
<evidence type="ECO:0000259" key="7">
    <source>
        <dbReference type="SMART" id="SM00642"/>
    </source>
</evidence>
<dbReference type="SUPFAM" id="SSF51011">
    <property type="entry name" value="Glycosyl hydrolase domain"/>
    <property type="match status" value="1"/>
</dbReference>
<reference evidence="8" key="1">
    <citation type="submission" date="2021-02" db="EMBL/GenBank/DDBJ databases">
        <authorList>
            <person name="Steward A R."/>
        </authorList>
    </citation>
    <scope>NUCLEOTIDE SEQUENCE</scope>
</reference>
<dbReference type="InterPro" id="IPR006047">
    <property type="entry name" value="GH13_cat_dom"/>
</dbReference>
<feature type="signal peptide" evidence="6">
    <location>
        <begin position="1"/>
        <end position="23"/>
    </location>
</feature>
<feature type="domain" description="Glycosyl hydrolase family 13 catalytic" evidence="7">
    <location>
        <begin position="42"/>
        <end position="442"/>
    </location>
</feature>
<keyword evidence="5" id="KW-0326">Glycosidase</keyword>
<dbReference type="InterPro" id="IPR045857">
    <property type="entry name" value="O16G_dom_2"/>
</dbReference>
<comment type="catalytic activity">
    <reaction evidence="1">
        <text>Hydrolysis of terminal, non-reducing (1-&gt;4)-linked alpha-D-glucose residues with release of alpha-D-glucose.</text>
        <dbReference type="EC" id="3.2.1.20"/>
    </reaction>
</comment>
<dbReference type="Pfam" id="PF00128">
    <property type="entry name" value="Alpha-amylase"/>
    <property type="match status" value="1"/>
</dbReference>
<dbReference type="PANTHER" id="PTHR10357">
    <property type="entry name" value="ALPHA-AMYLASE FAMILY MEMBER"/>
    <property type="match status" value="1"/>
</dbReference>
<dbReference type="Proteomes" id="UP000663880">
    <property type="component" value="Unassembled WGS sequence"/>
</dbReference>
<dbReference type="GO" id="GO:0004558">
    <property type="term" value="F:alpha-1,4-glucosidase activity"/>
    <property type="evidence" value="ECO:0007669"/>
    <property type="project" value="UniProtKB-EC"/>
</dbReference>
<accession>A0A821NLP1</accession>
<feature type="chain" id="PRO_5032493415" description="alpha-glucosidase" evidence="6">
    <location>
        <begin position="24"/>
        <end position="587"/>
    </location>
</feature>
<dbReference type="GO" id="GO:0005975">
    <property type="term" value="P:carbohydrate metabolic process"/>
    <property type="evidence" value="ECO:0007669"/>
    <property type="project" value="InterPro"/>
</dbReference>
<evidence type="ECO:0000256" key="1">
    <source>
        <dbReference type="ARBA" id="ARBA00001657"/>
    </source>
</evidence>
<dbReference type="Gene3D" id="2.60.40.1180">
    <property type="entry name" value="Golgi alpha-mannosidase II"/>
    <property type="match status" value="1"/>
</dbReference>
<dbReference type="Gene3D" id="3.20.20.80">
    <property type="entry name" value="Glycosidases"/>
    <property type="match status" value="1"/>
</dbReference>
<evidence type="ECO:0000313" key="9">
    <source>
        <dbReference type="Proteomes" id="UP000663880"/>
    </source>
</evidence>
<dbReference type="InterPro" id="IPR017853">
    <property type="entry name" value="GH"/>
</dbReference>
<evidence type="ECO:0000256" key="6">
    <source>
        <dbReference type="SAM" id="SignalP"/>
    </source>
</evidence>
<proteinExistence type="inferred from homology"/>
<protein>
    <recommendedName>
        <fullName evidence="3">alpha-glucosidase</fullName>
        <ecNumber evidence="3">3.2.1.20</ecNumber>
    </recommendedName>
</protein>
<name>A0A821NLP1_9NEOP</name>
<dbReference type="OrthoDB" id="1740265at2759"/>
<evidence type="ECO:0000256" key="5">
    <source>
        <dbReference type="ARBA" id="ARBA00023295"/>
    </source>
</evidence>
<keyword evidence="5" id="KW-0378">Hydrolase</keyword>